<dbReference type="GO" id="GO:0000139">
    <property type="term" value="C:Golgi membrane"/>
    <property type="evidence" value="ECO:0007669"/>
    <property type="project" value="UniProtKB-SubCell"/>
</dbReference>
<dbReference type="PANTHER" id="PTHR12822">
    <property type="entry name" value="PROTEIN YIPF"/>
    <property type="match status" value="1"/>
</dbReference>
<comment type="similarity">
    <text evidence="2 6">Belongs to the YIP1 family.</text>
</comment>
<dbReference type="Pfam" id="PF04893">
    <property type="entry name" value="Yip1"/>
    <property type="match status" value="1"/>
</dbReference>
<feature type="compositionally biased region" description="Low complexity" evidence="7">
    <location>
        <begin position="41"/>
        <end position="50"/>
    </location>
</feature>
<sequence>MGEVFYDDVIVSNKDREAILLEFQEPYQISDQGSSSARIDNSNNANVPNNGPVPETPTIFSLSYFQKFFNVNTEDVVKRIKDSMVPSLKADYYESLIKARPDLYGPVWVCLTLSFSLTIGSNLFDYFNTNRNQMEHWKYGFHVITKALFAVFVYSWVLPIMLWSLLKWYLSSEMCISALELICTYSYALVVYIPLSIFWIVHIPYLQWVLLLAGLISSGIVLISTMQPMVSKENYTVGGAIIVLHIVFNVLIFMYFFH</sequence>
<protein>
    <recommendedName>
        <fullName evidence="6">Protein YIPF</fullName>
    </recommendedName>
</protein>
<dbReference type="GO" id="GO:0016192">
    <property type="term" value="P:vesicle-mediated transport"/>
    <property type="evidence" value="ECO:0007669"/>
    <property type="project" value="InterPro"/>
</dbReference>
<gene>
    <name evidence="9" type="ORF">NEZAVI_LOCUS3391</name>
</gene>
<feature type="transmembrane region" description="Helical" evidence="6">
    <location>
        <begin position="205"/>
        <end position="223"/>
    </location>
</feature>
<keyword evidence="5 6" id="KW-0472">Membrane</keyword>
<feature type="transmembrane region" description="Helical" evidence="6">
    <location>
        <begin position="178"/>
        <end position="199"/>
    </location>
</feature>
<feature type="region of interest" description="Disordered" evidence="7">
    <location>
        <begin position="31"/>
        <end position="50"/>
    </location>
</feature>
<evidence type="ECO:0000256" key="7">
    <source>
        <dbReference type="SAM" id="MobiDB-lite"/>
    </source>
</evidence>
<dbReference type="GO" id="GO:0031267">
    <property type="term" value="F:small GTPase binding"/>
    <property type="evidence" value="ECO:0007669"/>
    <property type="project" value="InterPro"/>
</dbReference>
<comment type="subcellular location">
    <subcellularLocation>
        <location evidence="6">Golgi apparatus membrane</location>
        <topology evidence="6">Multi-pass membrane protein</topology>
    </subcellularLocation>
    <subcellularLocation>
        <location evidence="1">Membrane</location>
        <topology evidence="1">Multi-pass membrane protein</topology>
    </subcellularLocation>
</comment>
<keyword evidence="4 6" id="KW-1133">Transmembrane helix</keyword>
<keyword evidence="3 6" id="KW-0812">Transmembrane</keyword>
<evidence type="ECO:0000259" key="8">
    <source>
        <dbReference type="Pfam" id="PF04893"/>
    </source>
</evidence>
<accession>A0A9P0GYM0</accession>
<evidence type="ECO:0000313" key="10">
    <source>
        <dbReference type="Proteomes" id="UP001152798"/>
    </source>
</evidence>
<keyword evidence="10" id="KW-1185">Reference proteome</keyword>
<dbReference type="PANTHER" id="PTHR12822:SF2">
    <property type="entry name" value="PROTEIN YIPF"/>
    <property type="match status" value="1"/>
</dbReference>
<evidence type="ECO:0000256" key="2">
    <source>
        <dbReference type="ARBA" id="ARBA00010596"/>
    </source>
</evidence>
<feature type="transmembrane region" description="Helical" evidence="6">
    <location>
        <begin position="144"/>
        <end position="166"/>
    </location>
</feature>
<dbReference type="Proteomes" id="UP001152798">
    <property type="component" value="Chromosome 2"/>
</dbReference>
<evidence type="ECO:0000256" key="1">
    <source>
        <dbReference type="ARBA" id="ARBA00004141"/>
    </source>
</evidence>
<evidence type="ECO:0000256" key="3">
    <source>
        <dbReference type="ARBA" id="ARBA00022692"/>
    </source>
</evidence>
<dbReference type="InterPro" id="IPR039765">
    <property type="entry name" value="Yip5/YIPF1/YIPF2"/>
</dbReference>
<evidence type="ECO:0000256" key="5">
    <source>
        <dbReference type="ARBA" id="ARBA00023136"/>
    </source>
</evidence>
<dbReference type="AlphaFoldDB" id="A0A9P0GYM0"/>
<feature type="transmembrane region" description="Helical" evidence="6">
    <location>
        <begin position="103"/>
        <end position="124"/>
    </location>
</feature>
<dbReference type="OrthoDB" id="10256463at2759"/>
<proteinExistence type="inferred from homology"/>
<evidence type="ECO:0000313" key="9">
    <source>
        <dbReference type="EMBL" id="CAH1392594.1"/>
    </source>
</evidence>
<organism evidence="9 10">
    <name type="scientific">Nezara viridula</name>
    <name type="common">Southern green stink bug</name>
    <name type="synonym">Cimex viridulus</name>
    <dbReference type="NCBI Taxonomy" id="85310"/>
    <lineage>
        <taxon>Eukaryota</taxon>
        <taxon>Metazoa</taxon>
        <taxon>Ecdysozoa</taxon>
        <taxon>Arthropoda</taxon>
        <taxon>Hexapoda</taxon>
        <taxon>Insecta</taxon>
        <taxon>Pterygota</taxon>
        <taxon>Neoptera</taxon>
        <taxon>Paraneoptera</taxon>
        <taxon>Hemiptera</taxon>
        <taxon>Heteroptera</taxon>
        <taxon>Panheteroptera</taxon>
        <taxon>Pentatomomorpha</taxon>
        <taxon>Pentatomoidea</taxon>
        <taxon>Pentatomidae</taxon>
        <taxon>Pentatominae</taxon>
        <taxon>Nezara</taxon>
    </lineage>
</organism>
<name>A0A9P0GYM0_NEZVI</name>
<dbReference type="EMBL" id="OV725078">
    <property type="protein sequence ID" value="CAH1392594.1"/>
    <property type="molecule type" value="Genomic_DNA"/>
</dbReference>
<feature type="transmembrane region" description="Helical" evidence="6">
    <location>
        <begin position="235"/>
        <end position="257"/>
    </location>
</feature>
<dbReference type="InterPro" id="IPR006977">
    <property type="entry name" value="Yip1_dom"/>
</dbReference>
<feature type="domain" description="Yip1" evidence="8">
    <location>
        <begin position="91"/>
        <end position="248"/>
    </location>
</feature>
<reference evidence="9" key="1">
    <citation type="submission" date="2022-01" db="EMBL/GenBank/DDBJ databases">
        <authorList>
            <person name="King R."/>
        </authorList>
    </citation>
    <scope>NUCLEOTIDE SEQUENCE</scope>
</reference>
<evidence type="ECO:0000256" key="4">
    <source>
        <dbReference type="ARBA" id="ARBA00022989"/>
    </source>
</evidence>
<feature type="compositionally biased region" description="Polar residues" evidence="7">
    <location>
        <begin position="31"/>
        <end position="40"/>
    </location>
</feature>
<evidence type="ECO:0000256" key="6">
    <source>
        <dbReference type="RuleBase" id="RU361264"/>
    </source>
</evidence>